<dbReference type="OrthoDB" id="3543764at2"/>
<dbReference type="GO" id="GO:0005886">
    <property type="term" value="C:plasma membrane"/>
    <property type="evidence" value="ECO:0007669"/>
    <property type="project" value="UniProtKB-SubCell"/>
</dbReference>
<evidence type="ECO:0000256" key="2">
    <source>
        <dbReference type="ARBA" id="ARBA00022448"/>
    </source>
</evidence>
<feature type="transmembrane region" description="Helical" evidence="7">
    <location>
        <begin position="12"/>
        <end position="33"/>
    </location>
</feature>
<dbReference type="Pfam" id="PF19300">
    <property type="entry name" value="BPD_transp_1_N"/>
    <property type="match status" value="1"/>
</dbReference>
<comment type="subcellular location">
    <subcellularLocation>
        <location evidence="1 7">Cell membrane</location>
        <topology evidence="1 7">Multi-pass membrane protein</topology>
    </subcellularLocation>
</comment>
<evidence type="ECO:0000256" key="5">
    <source>
        <dbReference type="ARBA" id="ARBA00022989"/>
    </source>
</evidence>
<keyword evidence="3" id="KW-1003">Cell membrane</keyword>
<keyword evidence="5 7" id="KW-1133">Transmembrane helix</keyword>
<evidence type="ECO:0000259" key="8">
    <source>
        <dbReference type="PROSITE" id="PS50928"/>
    </source>
</evidence>
<evidence type="ECO:0000256" key="6">
    <source>
        <dbReference type="ARBA" id="ARBA00023136"/>
    </source>
</evidence>
<feature type="transmembrane region" description="Helical" evidence="7">
    <location>
        <begin position="104"/>
        <end position="125"/>
    </location>
</feature>
<feature type="transmembrane region" description="Helical" evidence="7">
    <location>
        <begin position="235"/>
        <end position="262"/>
    </location>
</feature>
<feature type="domain" description="ABC transmembrane type-1" evidence="8">
    <location>
        <begin position="98"/>
        <end position="300"/>
    </location>
</feature>
<comment type="similarity">
    <text evidence="7">Belongs to the binding-protein-dependent transport system permease family.</text>
</comment>
<dbReference type="RefSeq" id="WP_106209120.1">
    <property type="nucleotide sequence ID" value="NZ_PVZF01000003.1"/>
</dbReference>
<keyword evidence="6 7" id="KW-0472">Membrane</keyword>
<evidence type="ECO:0000256" key="7">
    <source>
        <dbReference type="RuleBase" id="RU363032"/>
    </source>
</evidence>
<comment type="caution">
    <text evidence="9">The sequence shown here is derived from an EMBL/GenBank/DDBJ whole genome shotgun (WGS) entry which is preliminary data.</text>
</comment>
<protein>
    <submittedName>
        <fullName evidence="9">Peptide/nickel transport system permease protein</fullName>
    </submittedName>
</protein>
<evidence type="ECO:0000256" key="1">
    <source>
        <dbReference type="ARBA" id="ARBA00004651"/>
    </source>
</evidence>
<dbReference type="InterPro" id="IPR000515">
    <property type="entry name" value="MetI-like"/>
</dbReference>
<feature type="transmembrane region" description="Helical" evidence="7">
    <location>
        <begin position="146"/>
        <end position="165"/>
    </location>
</feature>
<sequence length="319" mass="33938">MSHRLRFIPGRLVQSIPVAFGVTLIVFLLAHLLPGNAAVALLGERATQESVAALTARLGLDEPLWRQYLLFLGQLVHGDLGTSLTYQLPVTQLVLEAIPVTLSLLLYALVLALAISVPLAALAAFRPGGARDLGVRGFTLLGQGMPQFWVGIMLILLLGVSLRAFPVGGYGDTALEHLYHLFLPAVTLAIAMSPTIIRSLRSSMISVLGSEYVGTAKMKGAAGVQLFRGHVLRNAAIPTVSIVGVNLGYLVGGSLVIERVFALPGLGSLMINSIFARDFPTIQGVTLFVALFVVVVGILTDVVYTLLDPRVDLSRTARA</sequence>
<gene>
    <name evidence="9" type="ORF">CLV37_103283</name>
</gene>
<evidence type="ECO:0000256" key="3">
    <source>
        <dbReference type="ARBA" id="ARBA00022475"/>
    </source>
</evidence>
<dbReference type="InterPro" id="IPR045621">
    <property type="entry name" value="BPD_transp_1_N"/>
</dbReference>
<keyword evidence="10" id="KW-1185">Reference proteome</keyword>
<keyword evidence="4 7" id="KW-0812">Transmembrane</keyword>
<dbReference type="Pfam" id="PF00528">
    <property type="entry name" value="BPD_transp_1"/>
    <property type="match status" value="1"/>
</dbReference>
<feature type="transmembrane region" description="Helical" evidence="7">
    <location>
        <begin position="177"/>
        <end position="197"/>
    </location>
</feature>
<name>A0A2T0R6W8_9ACTN</name>
<dbReference type="SUPFAM" id="SSF161098">
    <property type="entry name" value="MetI-like"/>
    <property type="match status" value="1"/>
</dbReference>
<dbReference type="AlphaFoldDB" id="A0A2T0R6W8"/>
<dbReference type="Proteomes" id="UP000238083">
    <property type="component" value="Unassembled WGS sequence"/>
</dbReference>
<evidence type="ECO:0000313" key="9">
    <source>
        <dbReference type="EMBL" id="PRY16851.1"/>
    </source>
</evidence>
<dbReference type="CDD" id="cd06261">
    <property type="entry name" value="TM_PBP2"/>
    <property type="match status" value="1"/>
</dbReference>
<dbReference type="EMBL" id="PVZF01000003">
    <property type="protein sequence ID" value="PRY16851.1"/>
    <property type="molecule type" value="Genomic_DNA"/>
</dbReference>
<evidence type="ECO:0000313" key="10">
    <source>
        <dbReference type="Proteomes" id="UP000238083"/>
    </source>
</evidence>
<dbReference type="Gene3D" id="1.10.3720.10">
    <property type="entry name" value="MetI-like"/>
    <property type="match status" value="1"/>
</dbReference>
<proteinExistence type="inferred from homology"/>
<evidence type="ECO:0000256" key="4">
    <source>
        <dbReference type="ARBA" id="ARBA00022692"/>
    </source>
</evidence>
<dbReference type="GO" id="GO:0055085">
    <property type="term" value="P:transmembrane transport"/>
    <property type="evidence" value="ECO:0007669"/>
    <property type="project" value="InterPro"/>
</dbReference>
<accession>A0A2T0R6W8</accession>
<reference evidence="9 10" key="1">
    <citation type="submission" date="2018-03" db="EMBL/GenBank/DDBJ databases">
        <title>Genomic Encyclopedia of Archaeal and Bacterial Type Strains, Phase II (KMG-II): from individual species to whole genera.</title>
        <authorList>
            <person name="Goeker M."/>
        </authorList>
    </citation>
    <scope>NUCLEOTIDE SEQUENCE [LARGE SCALE GENOMIC DNA]</scope>
    <source>
        <strain evidence="9 10">DSM 19711</strain>
    </source>
</reference>
<feature type="transmembrane region" description="Helical" evidence="7">
    <location>
        <begin position="282"/>
        <end position="307"/>
    </location>
</feature>
<organism evidence="9 10">
    <name type="scientific">Kineococcus rhizosphaerae</name>
    <dbReference type="NCBI Taxonomy" id="559628"/>
    <lineage>
        <taxon>Bacteria</taxon>
        <taxon>Bacillati</taxon>
        <taxon>Actinomycetota</taxon>
        <taxon>Actinomycetes</taxon>
        <taxon>Kineosporiales</taxon>
        <taxon>Kineosporiaceae</taxon>
        <taxon>Kineococcus</taxon>
    </lineage>
</organism>
<dbReference type="PROSITE" id="PS50928">
    <property type="entry name" value="ABC_TM1"/>
    <property type="match status" value="1"/>
</dbReference>
<keyword evidence="2 7" id="KW-0813">Transport</keyword>
<dbReference type="InterPro" id="IPR035906">
    <property type="entry name" value="MetI-like_sf"/>
</dbReference>
<dbReference type="PANTHER" id="PTHR43163:SF7">
    <property type="entry name" value="DIPEPTIDE-TRANSPORT INTEGRAL MEMBRANE PROTEIN ABC TRANSPORTER DPPB-RELATED"/>
    <property type="match status" value="1"/>
</dbReference>
<dbReference type="PANTHER" id="PTHR43163">
    <property type="entry name" value="DIPEPTIDE TRANSPORT SYSTEM PERMEASE PROTEIN DPPB-RELATED"/>
    <property type="match status" value="1"/>
</dbReference>